<dbReference type="PANTHER" id="PTHR30383">
    <property type="entry name" value="THIOESTERASE 1/PROTEASE 1/LYSOPHOSPHOLIPASE L1"/>
    <property type="match status" value="1"/>
</dbReference>
<dbReference type="InterPro" id="IPR013830">
    <property type="entry name" value="SGNH_hydro"/>
</dbReference>
<proteinExistence type="predicted"/>
<evidence type="ECO:0000313" key="2">
    <source>
        <dbReference type="EMBL" id="GLI55285.1"/>
    </source>
</evidence>
<protein>
    <submittedName>
        <fullName evidence="2">1-alkyl-2-acetylglycerophosphocholine esterase</fullName>
    </submittedName>
</protein>
<name>A0A9W6GJG5_9FUSO</name>
<keyword evidence="3" id="KW-1185">Reference proteome</keyword>
<dbReference type="SUPFAM" id="SSF52266">
    <property type="entry name" value="SGNH hydrolase"/>
    <property type="match status" value="1"/>
</dbReference>
<dbReference type="RefSeq" id="WP_281833629.1">
    <property type="nucleotide sequence ID" value="NZ_BSDY01000003.1"/>
</dbReference>
<dbReference type="Proteomes" id="UP001144471">
    <property type="component" value="Unassembled WGS sequence"/>
</dbReference>
<dbReference type="PANTHER" id="PTHR30383:SF5">
    <property type="entry name" value="SGNH HYDROLASE-TYPE ESTERASE DOMAIN-CONTAINING PROTEIN"/>
    <property type="match status" value="1"/>
</dbReference>
<dbReference type="GO" id="GO:0004622">
    <property type="term" value="F:phosphatidylcholine lysophospholipase activity"/>
    <property type="evidence" value="ECO:0007669"/>
    <property type="project" value="TreeGrafter"/>
</dbReference>
<dbReference type="EMBL" id="BSDY01000003">
    <property type="protein sequence ID" value="GLI55285.1"/>
    <property type="molecule type" value="Genomic_DNA"/>
</dbReference>
<gene>
    <name evidence="2" type="ORF">PM10SUCC1_07990</name>
</gene>
<dbReference type="AlphaFoldDB" id="A0A9W6GJG5"/>
<evidence type="ECO:0000259" key="1">
    <source>
        <dbReference type="Pfam" id="PF13472"/>
    </source>
</evidence>
<comment type="caution">
    <text evidence="2">The sequence shown here is derived from an EMBL/GenBank/DDBJ whole genome shotgun (WGS) entry which is preliminary data.</text>
</comment>
<dbReference type="Pfam" id="PF13472">
    <property type="entry name" value="Lipase_GDSL_2"/>
    <property type="match status" value="1"/>
</dbReference>
<feature type="domain" description="SGNH hydrolase-type esterase" evidence="1">
    <location>
        <begin position="5"/>
        <end position="148"/>
    </location>
</feature>
<evidence type="ECO:0000313" key="3">
    <source>
        <dbReference type="Proteomes" id="UP001144471"/>
    </source>
</evidence>
<organism evidence="2 3">
    <name type="scientific">Propionigenium maris DSM 9537</name>
    <dbReference type="NCBI Taxonomy" id="1123000"/>
    <lineage>
        <taxon>Bacteria</taxon>
        <taxon>Fusobacteriati</taxon>
        <taxon>Fusobacteriota</taxon>
        <taxon>Fusobacteriia</taxon>
        <taxon>Fusobacteriales</taxon>
        <taxon>Fusobacteriaceae</taxon>
        <taxon>Propionigenium</taxon>
    </lineage>
</organism>
<dbReference type="InterPro" id="IPR036514">
    <property type="entry name" value="SGNH_hydro_sf"/>
</dbReference>
<dbReference type="InterPro" id="IPR051532">
    <property type="entry name" value="Ester_Hydrolysis_Enzymes"/>
</dbReference>
<sequence length="157" mass="17657">MILLGDSITAWNPVRGVVNLGVPGDTTRDLLWRLEEIEEGREGEIYLMAGVNDVIMGFPDEKILGNYTLLINELKKKFRSLTVISILPVDNMDRNKKIESLNGRIEEIATKAQAGYLDIYSEFLGRDGGIDSRYTTDGIHLSTRGYELLNSKLNLPR</sequence>
<dbReference type="Gene3D" id="3.40.50.1110">
    <property type="entry name" value="SGNH hydrolase"/>
    <property type="match status" value="1"/>
</dbReference>
<reference evidence="2" key="1">
    <citation type="submission" date="2022-12" db="EMBL/GenBank/DDBJ databases">
        <title>Reference genome sequencing for broad-spectrum identification of bacterial and archaeal isolates by mass spectrometry.</title>
        <authorList>
            <person name="Sekiguchi Y."/>
            <person name="Tourlousse D.M."/>
        </authorList>
    </citation>
    <scope>NUCLEOTIDE SEQUENCE</scope>
    <source>
        <strain evidence="2">10succ1</strain>
    </source>
</reference>
<accession>A0A9W6GJG5</accession>